<name>D5BQL2_PUNMI</name>
<keyword evidence="2" id="KW-1185">Reference proteome</keyword>
<sequence>MKNLKKSQLHNQKMFPVFCENILTNGCGTFEDLAKALDKAGIKNYYGKPYTVNNLYQLKHQWNKVSKDEDFRQEYIEEFLPDKPSIYSNDSEPDDVLSEVRTDAEQFKFIEEHRKGENFSEKKKRETQDKFLEKLSKREEFEPIVRVFLRNS</sequence>
<dbReference type="HOGENOM" id="CLU_1720856_0_0_5"/>
<protein>
    <submittedName>
        <fullName evidence="1">Uncharacterized protein</fullName>
    </submittedName>
</protein>
<reference evidence="1 2" key="1">
    <citation type="journal article" date="2010" name="J. Bacteriol.">
        <title>Complete genome sequence of "Candidatus Puniceispirillum marinum" IMCC1322, a representative of the SAR116 clade in the Alphaproteobacteria.</title>
        <authorList>
            <person name="Oh H.M."/>
            <person name="Kwon K.K."/>
            <person name="Kang I."/>
            <person name="Kang S.G."/>
            <person name="Lee J.H."/>
            <person name="Kim S.J."/>
            <person name="Cho J.C."/>
        </authorList>
    </citation>
    <scope>NUCLEOTIDE SEQUENCE [LARGE SCALE GENOMIC DNA]</scope>
    <source>
        <strain evidence="1 2">IMCC1322</strain>
    </source>
</reference>
<organism evidence="1 2">
    <name type="scientific">Puniceispirillum marinum (strain IMCC1322)</name>
    <dbReference type="NCBI Taxonomy" id="488538"/>
    <lineage>
        <taxon>Bacteria</taxon>
        <taxon>Pseudomonadati</taxon>
        <taxon>Pseudomonadota</taxon>
        <taxon>Alphaproteobacteria</taxon>
        <taxon>Candidatus Puniceispirillales</taxon>
        <taxon>Candidatus Puniceispirillaceae</taxon>
        <taxon>Candidatus Puniceispirillum</taxon>
    </lineage>
</organism>
<dbReference type="RefSeq" id="WP_013047356.1">
    <property type="nucleotide sequence ID" value="NC_014010.1"/>
</dbReference>
<dbReference type="EMBL" id="CP001751">
    <property type="protein sequence ID" value="ADE40730.1"/>
    <property type="molecule type" value="Genomic_DNA"/>
</dbReference>
<dbReference type="AlphaFoldDB" id="D5BQL2"/>
<gene>
    <name evidence="1" type="ordered locus">SAR116_2487</name>
</gene>
<evidence type="ECO:0000313" key="1">
    <source>
        <dbReference type="EMBL" id="ADE40730.1"/>
    </source>
</evidence>
<accession>D5BQL2</accession>
<dbReference type="Proteomes" id="UP000007460">
    <property type="component" value="Chromosome"/>
</dbReference>
<dbReference type="KEGG" id="apb:SAR116_2487"/>
<proteinExistence type="predicted"/>
<evidence type="ECO:0000313" key="2">
    <source>
        <dbReference type="Proteomes" id="UP000007460"/>
    </source>
</evidence>